<comment type="caution">
    <text evidence="4">The sequence shown here is derived from an EMBL/GenBank/DDBJ whole genome shotgun (WGS) entry which is preliminary data.</text>
</comment>
<dbReference type="GO" id="GO:0006099">
    <property type="term" value="P:tricarboxylic acid cycle"/>
    <property type="evidence" value="ECO:0007669"/>
    <property type="project" value="InterPro"/>
</dbReference>
<gene>
    <name evidence="4" type="primary">acnB</name>
    <name evidence="4" type="ORF">AK812_SmicGene983</name>
</gene>
<dbReference type="Gene3D" id="3.20.19.10">
    <property type="entry name" value="Aconitase, domain 4"/>
    <property type="match status" value="3"/>
</dbReference>
<evidence type="ECO:0000259" key="2">
    <source>
        <dbReference type="Pfam" id="PF06434"/>
    </source>
</evidence>
<dbReference type="InterPro" id="IPR015928">
    <property type="entry name" value="Aconitase/3IPM_dehydase_swvl"/>
</dbReference>
<name>A0A1Q9F589_SYMMI</name>
<feature type="domain" description="Aconitase B swivel" evidence="2">
    <location>
        <begin position="327"/>
        <end position="373"/>
    </location>
</feature>
<evidence type="ECO:0000256" key="1">
    <source>
        <dbReference type="ARBA" id="ARBA00023004"/>
    </source>
</evidence>
<evidence type="ECO:0000313" key="5">
    <source>
        <dbReference type="Proteomes" id="UP000186817"/>
    </source>
</evidence>
<accession>A0A1Q9F589</accession>
<feature type="domain" description="Aconitase B HEAT-like" evidence="3">
    <location>
        <begin position="215"/>
        <end position="285"/>
    </location>
</feature>
<dbReference type="Gene3D" id="3.30.499.10">
    <property type="entry name" value="Aconitase, domain 3"/>
    <property type="match status" value="2"/>
</dbReference>
<dbReference type="Gene3D" id="3.40.1060.10">
    <property type="entry name" value="Aconitase, Domain 2"/>
    <property type="match status" value="1"/>
</dbReference>
<dbReference type="SUPFAM" id="SSF53732">
    <property type="entry name" value="Aconitase iron-sulfur domain"/>
    <property type="match status" value="1"/>
</dbReference>
<dbReference type="Pfam" id="PF06434">
    <property type="entry name" value="Aconitase_2_N"/>
    <property type="match status" value="3"/>
</dbReference>
<sequence>MLEDIVTAPIFLKKMENMNRVLLEQDEWHYISMDATLKLCMKLMGQASYRSPKSNESADQVVDALAQNFSADQLRAVVHVGTDQPSEKLFNQLKAVCPSMRSLVLDPIHLAIVYEYGFWSKHSPGSKQLRRILKKCISIDADFGQDQWGTFYGGTNARPLTEDEMKYREMISDSYMDLTECNSVLDGLDTNVPFTDRLEFIQCFAALCRRYPAEVEMLGWMQGGYNVAPLVEALDLDQELAAGAVSGLNRMILMFDAYHDVEDKMKKGNPFAKQVIESWANADWFTSRPTVPEKVTLCVFKVTGETNTDDLSPAPDAWSRPVKLSAVSQDIPCAPNKRTGGFVIGGVIDSGALPLEMDVKDMNMGDLIDLCVYVPWAAFGKLKRVVIAWILAPTLTPMGGWRWRQIAVHPMEQVIKKHGTDEVLTKFDLKHGLMLDQVQAGGRIPLIIGRGLTNKARESLNLGMSTTFKQLGQMAQPDVNVKGFTLAQKMVGKACGVDGVVPGAYCEPRMGTVGSQDTTGPMTRDELKDLACLGFQADLVMQSFCHTAAYPKPVDAAASELRVITHRTLPKFIADRGGVALRPGDGIIHSWLNRMLLPDEVGTGFPLGISFPAGSGLVAFGAATGVMPLNMPESVLVRFSGKMQPGVTLRDLVHAIPYYAIKQAFELSDASAERSAAGCTIKLNGLLTVEKKGKLLKWMISEGYSDPRTLARRVSKMEKWLESPTLMEADKEAEYAARALARLATAVIDINLDELKEPVLCCPNDPDDAKTLTEIGTAGIDEVFIGTLVAASGFFEMRFRDWRGHYRAAGKMLSQFDGQLSTRLWIAPPTKMDEEQLTKEGYYSVYGKVGARTEMPGCSLCMGNQEYLKYHAELAKSSDTIYQYLNFDQVEDYVAKAGKVQMSESTPTVHHAEIDVSSLLGDFRIR</sequence>
<dbReference type="PANTHER" id="PTHR43160">
    <property type="entry name" value="ACONITATE HYDRATASE B"/>
    <property type="match status" value="1"/>
</dbReference>
<dbReference type="InterPro" id="IPR036288">
    <property type="entry name" value="Aconitase_B_HEAT-like_dom_sf"/>
</dbReference>
<dbReference type="PROSITE" id="PS01244">
    <property type="entry name" value="ACONITASE_2"/>
    <property type="match status" value="1"/>
</dbReference>
<dbReference type="GO" id="GO:0019629">
    <property type="term" value="P:propionate catabolic process, 2-methylcitrate cycle"/>
    <property type="evidence" value="ECO:0007669"/>
    <property type="project" value="TreeGrafter"/>
</dbReference>
<dbReference type="InterPro" id="IPR015931">
    <property type="entry name" value="Acnase/IPM_dHydase_lsu_aba_1/3"/>
</dbReference>
<keyword evidence="1" id="KW-0408">Iron</keyword>
<feature type="domain" description="Aconitase B swivel" evidence="2">
    <location>
        <begin position="405"/>
        <end position="476"/>
    </location>
</feature>
<dbReference type="EMBL" id="LSRX01000010">
    <property type="protein sequence ID" value="OLQ14831.1"/>
    <property type="molecule type" value="Genomic_DNA"/>
</dbReference>
<proteinExistence type="predicted"/>
<protein>
    <submittedName>
        <fullName evidence="4">Aconitate hydratase 2</fullName>
    </submittedName>
</protein>
<evidence type="ECO:0000313" key="4">
    <source>
        <dbReference type="EMBL" id="OLQ14831.1"/>
    </source>
</evidence>
<dbReference type="Gene3D" id="1.25.40.310">
    <property type="entry name" value="Aconitate B, HEAT-like domain"/>
    <property type="match status" value="1"/>
</dbReference>
<feature type="domain" description="Aconitase B swivel" evidence="2">
    <location>
        <begin position="298"/>
        <end position="321"/>
    </location>
</feature>
<dbReference type="GO" id="GO:0003994">
    <property type="term" value="F:aconitate hydratase activity"/>
    <property type="evidence" value="ECO:0007669"/>
    <property type="project" value="InterPro"/>
</dbReference>
<dbReference type="InterPro" id="IPR036008">
    <property type="entry name" value="Aconitase_4Fe-4S_dom"/>
</dbReference>
<dbReference type="GO" id="GO:0051539">
    <property type="term" value="F:4 iron, 4 sulfur cluster binding"/>
    <property type="evidence" value="ECO:0007669"/>
    <property type="project" value="TreeGrafter"/>
</dbReference>
<dbReference type="OrthoDB" id="419183at2759"/>
<dbReference type="InterPro" id="IPR015932">
    <property type="entry name" value="Aconitase_dom2"/>
</dbReference>
<dbReference type="Pfam" id="PF11791">
    <property type="entry name" value="Aconitase_B_N"/>
    <property type="match status" value="1"/>
</dbReference>
<dbReference type="SUPFAM" id="SSF74778">
    <property type="entry name" value="Aconitase B, N-terminal domain"/>
    <property type="match status" value="1"/>
</dbReference>
<evidence type="ECO:0000259" key="3">
    <source>
        <dbReference type="Pfam" id="PF11791"/>
    </source>
</evidence>
<dbReference type="PANTHER" id="PTHR43160:SF4">
    <property type="entry name" value="ACONITATE HYDRATASE B"/>
    <property type="match status" value="1"/>
</dbReference>
<keyword evidence="5" id="KW-1185">Reference proteome</keyword>
<reference evidence="4 5" key="1">
    <citation type="submission" date="2016-02" db="EMBL/GenBank/DDBJ databases">
        <title>Genome analysis of coral dinoflagellate symbionts highlights evolutionary adaptations to a symbiotic lifestyle.</title>
        <authorList>
            <person name="Aranda M."/>
            <person name="Li Y."/>
            <person name="Liew Y.J."/>
            <person name="Baumgarten S."/>
            <person name="Simakov O."/>
            <person name="Wilson M."/>
            <person name="Piel J."/>
            <person name="Ashoor H."/>
            <person name="Bougouffa S."/>
            <person name="Bajic V.B."/>
            <person name="Ryu T."/>
            <person name="Ravasi T."/>
            <person name="Bayer T."/>
            <person name="Micklem G."/>
            <person name="Kim H."/>
            <person name="Bhak J."/>
            <person name="Lajeunesse T.C."/>
            <person name="Voolstra C.R."/>
        </authorList>
    </citation>
    <scope>NUCLEOTIDE SEQUENCE [LARGE SCALE GENOMIC DNA]</scope>
    <source>
        <strain evidence="4 5">CCMP2467</strain>
    </source>
</reference>
<dbReference type="Proteomes" id="UP000186817">
    <property type="component" value="Unassembled WGS sequence"/>
</dbReference>
<dbReference type="GO" id="GO:0005829">
    <property type="term" value="C:cytosol"/>
    <property type="evidence" value="ECO:0007669"/>
    <property type="project" value="TreeGrafter"/>
</dbReference>
<dbReference type="InterPro" id="IPR018136">
    <property type="entry name" value="Aconitase_4Fe-4S_BS"/>
</dbReference>
<dbReference type="AlphaFoldDB" id="A0A1Q9F589"/>
<dbReference type="InterPro" id="IPR015933">
    <property type="entry name" value="Aconitase_B_HEAT-like_dom"/>
</dbReference>
<dbReference type="OMA" id="LMENWAN"/>
<organism evidence="4 5">
    <name type="scientific">Symbiodinium microadriaticum</name>
    <name type="common">Dinoflagellate</name>
    <name type="synonym">Zooxanthella microadriatica</name>
    <dbReference type="NCBI Taxonomy" id="2951"/>
    <lineage>
        <taxon>Eukaryota</taxon>
        <taxon>Sar</taxon>
        <taxon>Alveolata</taxon>
        <taxon>Dinophyceae</taxon>
        <taxon>Suessiales</taxon>
        <taxon>Symbiodiniaceae</taxon>
        <taxon>Symbiodinium</taxon>
    </lineage>
</organism>
<dbReference type="InterPro" id="IPR015929">
    <property type="entry name" value="Aconitase_B_swivel"/>
</dbReference>
<dbReference type="SUPFAM" id="SSF52016">
    <property type="entry name" value="LeuD/IlvD-like"/>
    <property type="match status" value="1"/>
</dbReference>
<dbReference type="GO" id="GO:0047456">
    <property type="term" value="F:2-methylisocitrate dehydratase activity"/>
    <property type="evidence" value="ECO:0007669"/>
    <property type="project" value="TreeGrafter"/>
</dbReference>
<dbReference type="InterPro" id="IPR050926">
    <property type="entry name" value="Aconitase/IPM_isomerase"/>
</dbReference>